<evidence type="ECO:0000256" key="4">
    <source>
        <dbReference type="ARBA" id="ARBA00022777"/>
    </source>
</evidence>
<dbReference type="InterPro" id="IPR005467">
    <property type="entry name" value="His_kinase_dom"/>
</dbReference>
<protein>
    <recommendedName>
        <fullName evidence="2">histidine kinase</fullName>
        <ecNumber evidence="2">2.7.13.3</ecNumber>
    </recommendedName>
</protein>
<proteinExistence type="predicted"/>
<accession>A0A840V976</accession>
<dbReference type="RefSeq" id="WP_184018911.1">
    <property type="nucleotide sequence ID" value="NZ_JACHFD010000010.1"/>
</dbReference>
<keyword evidence="5" id="KW-0902">Two-component regulatory system</keyword>
<dbReference type="Proteomes" id="UP000557717">
    <property type="component" value="Unassembled WGS sequence"/>
</dbReference>
<reference evidence="7 8" key="1">
    <citation type="submission" date="2020-08" db="EMBL/GenBank/DDBJ databases">
        <title>Genomic Encyclopedia of Type Strains, Phase IV (KMG-IV): sequencing the most valuable type-strain genomes for metagenomic binning, comparative biology and taxonomic classification.</title>
        <authorList>
            <person name="Goeker M."/>
        </authorList>
    </citation>
    <scope>NUCLEOTIDE SEQUENCE [LARGE SCALE GENOMIC DNA]</scope>
    <source>
        <strain evidence="7 8">YC6886</strain>
    </source>
</reference>
<keyword evidence="4 7" id="KW-0418">Kinase</keyword>
<dbReference type="InterPro" id="IPR003594">
    <property type="entry name" value="HATPase_dom"/>
</dbReference>
<evidence type="ECO:0000256" key="1">
    <source>
        <dbReference type="ARBA" id="ARBA00000085"/>
    </source>
</evidence>
<keyword evidence="3" id="KW-0808">Transferase</keyword>
<feature type="domain" description="Histidine kinase" evidence="6">
    <location>
        <begin position="1"/>
        <end position="126"/>
    </location>
</feature>
<dbReference type="AlphaFoldDB" id="A0A840V976"/>
<dbReference type="InterPro" id="IPR050736">
    <property type="entry name" value="Sensor_HK_Regulatory"/>
</dbReference>
<dbReference type="PRINTS" id="PR00344">
    <property type="entry name" value="BCTRLSENSOR"/>
</dbReference>
<keyword evidence="8" id="KW-1185">Reference proteome</keyword>
<dbReference type="SUPFAM" id="SSF55874">
    <property type="entry name" value="ATPase domain of HSP90 chaperone/DNA topoisomerase II/histidine kinase"/>
    <property type="match status" value="1"/>
</dbReference>
<evidence type="ECO:0000256" key="5">
    <source>
        <dbReference type="ARBA" id="ARBA00023012"/>
    </source>
</evidence>
<organism evidence="7 8">
    <name type="scientific">Haloferula luteola</name>
    <dbReference type="NCBI Taxonomy" id="595692"/>
    <lineage>
        <taxon>Bacteria</taxon>
        <taxon>Pseudomonadati</taxon>
        <taxon>Verrucomicrobiota</taxon>
        <taxon>Verrucomicrobiia</taxon>
        <taxon>Verrucomicrobiales</taxon>
        <taxon>Verrucomicrobiaceae</taxon>
        <taxon>Haloferula</taxon>
    </lineage>
</organism>
<comment type="catalytic activity">
    <reaction evidence="1">
        <text>ATP + protein L-histidine = ADP + protein N-phospho-L-histidine.</text>
        <dbReference type="EC" id="2.7.13.3"/>
    </reaction>
</comment>
<dbReference type="InterPro" id="IPR004358">
    <property type="entry name" value="Sig_transdc_His_kin-like_C"/>
</dbReference>
<dbReference type="InterPro" id="IPR036890">
    <property type="entry name" value="HATPase_C_sf"/>
</dbReference>
<gene>
    <name evidence="7" type="ORF">HNR46_002385</name>
</gene>
<sequence>MVLEWQRPQACEVMADAAAVERILVNLLSNAEKYAGEGATVVVTVRERGGRGEVEVVDNGPGVPRGQARRIFKPFARGGCSTTEGVSGTGLGLSISRSLAGRMGGTLEWVEVASGACFRLQLPAAERRVG</sequence>
<dbReference type="EMBL" id="JACHFD010000010">
    <property type="protein sequence ID" value="MBB5352144.1"/>
    <property type="molecule type" value="Genomic_DNA"/>
</dbReference>
<comment type="caution">
    <text evidence="7">The sequence shown here is derived from an EMBL/GenBank/DDBJ whole genome shotgun (WGS) entry which is preliminary data.</text>
</comment>
<evidence type="ECO:0000256" key="3">
    <source>
        <dbReference type="ARBA" id="ARBA00022679"/>
    </source>
</evidence>
<dbReference type="PROSITE" id="PS50109">
    <property type="entry name" value="HIS_KIN"/>
    <property type="match status" value="1"/>
</dbReference>
<dbReference type="GO" id="GO:0000160">
    <property type="term" value="P:phosphorelay signal transduction system"/>
    <property type="evidence" value="ECO:0007669"/>
    <property type="project" value="UniProtKB-KW"/>
</dbReference>
<dbReference type="Pfam" id="PF02518">
    <property type="entry name" value="HATPase_c"/>
    <property type="match status" value="1"/>
</dbReference>
<evidence type="ECO:0000256" key="2">
    <source>
        <dbReference type="ARBA" id="ARBA00012438"/>
    </source>
</evidence>
<dbReference type="PANTHER" id="PTHR43711">
    <property type="entry name" value="TWO-COMPONENT HISTIDINE KINASE"/>
    <property type="match status" value="1"/>
</dbReference>
<dbReference type="SMART" id="SM00387">
    <property type="entry name" value="HATPase_c"/>
    <property type="match status" value="1"/>
</dbReference>
<evidence type="ECO:0000313" key="7">
    <source>
        <dbReference type="EMBL" id="MBB5352144.1"/>
    </source>
</evidence>
<dbReference type="PANTHER" id="PTHR43711:SF1">
    <property type="entry name" value="HISTIDINE KINASE 1"/>
    <property type="match status" value="1"/>
</dbReference>
<dbReference type="GO" id="GO:0004673">
    <property type="term" value="F:protein histidine kinase activity"/>
    <property type="evidence" value="ECO:0007669"/>
    <property type="project" value="UniProtKB-EC"/>
</dbReference>
<dbReference type="EC" id="2.7.13.3" evidence="2"/>
<evidence type="ECO:0000313" key="8">
    <source>
        <dbReference type="Proteomes" id="UP000557717"/>
    </source>
</evidence>
<evidence type="ECO:0000259" key="6">
    <source>
        <dbReference type="PROSITE" id="PS50109"/>
    </source>
</evidence>
<name>A0A840V976_9BACT</name>
<dbReference type="Gene3D" id="3.30.565.10">
    <property type="entry name" value="Histidine kinase-like ATPase, C-terminal domain"/>
    <property type="match status" value="1"/>
</dbReference>